<evidence type="ECO:0000313" key="3">
    <source>
        <dbReference type="Proteomes" id="UP000680750"/>
    </source>
</evidence>
<evidence type="ECO:0000313" key="2">
    <source>
        <dbReference type="EMBL" id="BCJ31859.1"/>
    </source>
</evidence>
<proteinExistence type="predicted"/>
<protein>
    <recommendedName>
        <fullName evidence="4">Hydrophobic protein</fullName>
    </recommendedName>
</protein>
<keyword evidence="1" id="KW-0472">Membrane</keyword>
<reference evidence="2" key="1">
    <citation type="submission" date="2020-08" db="EMBL/GenBank/DDBJ databases">
        <title>Whole genome shotgun sequence of Actinocatenispora sera NBRC 101916.</title>
        <authorList>
            <person name="Komaki H."/>
            <person name="Tamura T."/>
        </authorList>
    </citation>
    <scope>NUCLEOTIDE SEQUENCE</scope>
    <source>
        <strain evidence="2">NBRC 101916</strain>
    </source>
</reference>
<keyword evidence="1" id="KW-0812">Transmembrane</keyword>
<dbReference type="KEGG" id="aser:Asera_59670"/>
<keyword evidence="1" id="KW-1133">Transmembrane helix</keyword>
<evidence type="ECO:0000256" key="1">
    <source>
        <dbReference type="SAM" id="Phobius"/>
    </source>
</evidence>
<organism evidence="2 3">
    <name type="scientific">Actinocatenispora sera</name>
    <dbReference type="NCBI Taxonomy" id="390989"/>
    <lineage>
        <taxon>Bacteria</taxon>
        <taxon>Bacillati</taxon>
        <taxon>Actinomycetota</taxon>
        <taxon>Actinomycetes</taxon>
        <taxon>Micromonosporales</taxon>
        <taxon>Micromonosporaceae</taxon>
        <taxon>Actinocatenispora</taxon>
    </lineage>
</organism>
<dbReference type="EMBL" id="AP023354">
    <property type="protein sequence ID" value="BCJ31859.1"/>
    <property type="molecule type" value="Genomic_DNA"/>
</dbReference>
<feature type="transmembrane region" description="Helical" evidence="1">
    <location>
        <begin position="25"/>
        <end position="41"/>
    </location>
</feature>
<evidence type="ECO:0008006" key="4">
    <source>
        <dbReference type="Google" id="ProtNLM"/>
    </source>
</evidence>
<dbReference type="Proteomes" id="UP000680750">
    <property type="component" value="Chromosome"/>
</dbReference>
<keyword evidence="3" id="KW-1185">Reference proteome</keyword>
<dbReference type="AlphaFoldDB" id="A0A810L9B9"/>
<accession>A0A810L9B9</accession>
<gene>
    <name evidence="2" type="ORF">Asera_59670</name>
</gene>
<name>A0A810L9B9_9ACTN</name>
<sequence>MWLLIAVLLLALIFGGIGFALHALWIVAAVILVVWIVGFFVRSGHGHRWYRW</sequence>